<comment type="caution">
    <text evidence="1">The sequence shown here is derived from an EMBL/GenBank/DDBJ whole genome shotgun (WGS) entry which is preliminary data.</text>
</comment>
<dbReference type="AlphaFoldDB" id="A0A1Q8TF46"/>
<gene>
    <name evidence="1" type="ORF">BTW10_04910</name>
</gene>
<dbReference type="EMBL" id="MSDQ01000007">
    <property type="protein sequence ID" value="OLO12248.1"/>
    <property type="molecule type" value="Genomic_DNA"/>
</dbReference>
<sequence>MKLRLMLWLLGVMLKRARRRNPRFQQRLSDMQRFDWGVATEDLSLARHYRMRPEAIEDAPGLPIDLDLELRFRDADAGVAFLKRPTARAFFDGLQSGRLRLVGDSRDLERLQGLLKHLR</sequence>
<proteinExistence type="predicted"/>
<accession>A0A1Q8TF46</accession>
<protein>
    <recommendedName>
        <fullName evidence="3">SCP2 domain-containing protein</fullName>
    </recommendedName>
</protein>
<evidence type="ECO:0000313" key="1">
    <source>
        <dbReference type="EMBL" id="OLO12248.1"/>
    </source>
</evidence>
<dbReference type="OrthoDB" id="7011745at2"/>
<reference evidence="1 2" key="1">
    <citation type="submission" date="2016-12" db="EMBL/GenBank/DDBJ databases">
        <title>Draft genome sequences of strains Salinicola socius SMB35, Salinicola sp. MH3R3-1 and Chromohalobacter sp. SMB17 from the Verkhnekamsk potash mining region of Russia.</title>
        <authorList>
            <person name="Mavrodi D.V."/>
            <person name="Olsson B.E."/>
            <person name="Korsakova E.S."/>
            <person name="Pyankova A."/>
            <person name="Mavrodi O.V."/>
            <person name="Plotnikova E.G."/>
        </authorList>
    </citation>
    <scope>NUCLEOTIDE SEQUENCE [LARGE SCALE GENOMIC DNA]</scope>
    <source>
        <strain evidence="1 2">SMB17</strain>
    </source>
</reference>
<name>A0A1Q8TF46_9GAMM</name>
<dbReference type="RefSeq" id="WP_040240344.1">
    <property type="nucleotide sequence ID" value="NZ_LN651366.1"/>
</dbReference>
<dbReference type="STRING" id="223900.GCA_000821045_00668"/>
<evidence type="ECO:0008006" key="3">
    <source>
        <dbReference type="Google" id="ProtNLM"/>
    </source>
</evidence>
<keyword evidence="2" id="KW-1185">Reference proteome</keyword>
<dbReference type="Proteomes" id="UP000186806">
    <property type="component" value="Unassembled WGS sequence"/>
</dbReference>
<evidence type="ECO:0000313" key="2">
    <source>
        <dbReference type="Proteomes" id="UP000186806"/>
    </source>
</evidence>
<organism evidence="1 2">
    <name type="scientific">Chromohalobacter japonicus</name>
    <dbReference type="NCBI Taxonomy" id="223900"/>
    <lineage>
        <taxon>Bacteria</taxon>
        <taxon>Pseudomonadati</taxon>
        <taxon>Pseudomonadota</taxon>
        <taxon>Gammaproteobacteria</taxon>
        <taxon>Oceanospirillales</taxon>
        <taxon>Halomonadaceae</taxon>
        <taxon>Chromohalobacter</taxon>
    </lineage>
</organism>